<accession>A0ABT3FPY2</accession>
<dbReference type="RefSeq" id="WP_264501595.1">
    <property type="nucleotide sequence ID" value="NZ_JAPDDS010000006.1"/>
</dbReference>
<keyword evidence="1" id="KW-1133">Transmembrane helix</keyword>
<dbReference type="Proteomes" id="UP001207930">
    <property type="component" value="Unassembled WGS sequence"/>
</dbReference>
<feature type="transmembrane region" description="Helical" evidence="1">
    <location>
        <begin position="23"/>
        <end position="41"/>
    </location>
</feature>
<keyword evidence="3" id="KW-1185">Reference proteome</keyword>
<protein>
    <submittedName>
        <fullName evidence="2">Uncharacterized protein</fullName>
    </submittedName>
</protein>
<evidence type="ECO:0000313" key="2">
    <source>
        <dbReference type="EMBL" id="MCW1885641.1"/>
    </source>
</evidence>
<name>A0ABT3FPY2_9BACT</name>
<feature type="transmembrane region" description="Helical" evidence="1">
    <location>
        <begin position="78"/>
        <end position="99"/>
    </location>
</feature>
<dbReference type="EMBL" id="JAPDDS010000006">
    <property type="protein sequence ID" value="MCW1885641.1"/>
    <property type="molecule type" value="Genomic_DNA"/>
</dbReference>
<gene>
    <name evidence="2" type="ORF">OKA04_12955</name>
</gene>
<organism evidence="2 3">
    <name type="scientific">Luteolibacter flavescens</name>
    <dbReference type="NCBI Taxonomy" id="1859460"/>
    <lineage>
        <taxon>Bacteria</taxon>
        <taxon>Pseudomonadati</taxon>
        <taxon>Verrucomicrobiota</taxon>
        <taxon>Verrucomicrobiia</taxon>
        <taxon>Verrucomicrobiales</taxon>
        <taxon>Verrucomicrobiaceae</taxon>
        <taxon>Luteolibacter</taxon>
    </lineage>
</organism>
<keyword evidence="1" id="KW-0472">Membrane</keyword>
<keyword evidence="1" id="KW-0812">Transmembrane</keyword>
<feature type="transmembrane region" description="Helical" evidence="1">
    <location>
        <begin position="48"/>
        <end position="66"/>
    </location>
</feature>
<comment type="caution">
    <text evidence="2">The sequence shown here is derived from an EMBL/GenBank/DDBJ whole genome shotgun (WGS) entry which is preliminary data.</text>
</comment>
<evidence type="ECO:0000256" key="1">
    <source>
        <dbReference type="SAM" id="Phobius"/>
    </source>
</evidence>
<reference evidence="2 3" key="1">
    <citation type="submission" date="2022-10" db="EMBL/GenBank/DDBJ databases">
        <title>Luteolibacter flavescens strain MCCC 1K03193, whole genome shotgun sequencing project.</title>
        <authorList>
            <person name="Zhao G."/>
            <person name="Shen L."/>
        </authorList>
    </citation>
    <scope>NUCLEOTIDE SEQUENCE [LARGE SCALE GENOMIC DNA]</scope>
    <source>
        <strain evidence="2 3">MCCC 1K03193</strain>
    </source>
</reference>
<sequence length="121" mass="13020">MSLETCIVACSGPGAAQTIAQNIALGYFSAFVTGLAAAYLFWLRPRPFWNGSAYACLLLFALHPAWTISARKGDCGRIQMMASVAVFSVTMGLLAPEALSRLRKSKRERQGASPDNDNAPH</sequence>
<proteinExistence type="predicted"/>
<evidence type="ECO:0000313" key="3">
    <source>
        <dbReference type="Proteomes" id="UP001207930"/>
    </source>
</evidence>